<feature type="transmembrane region" description="Helical" evidence="1">
    <location>
        <begin position="108"/>
        <end position="131"/>
    </location>
</feature>
<keyword evidence="1" id="KW-1133">Transmembrane helix</keyword>
<dbReference type="Proteomes" id="UP000886758">
    <property type="component" value="Unassembled WGS sequence"/>
</dbReference>
<dbReference type="GO" id="GO:0005886">
    <property type="term" value="C:plasma membrane"/>
    <property type="evidence" value="ECO:0007669"/>
    <property type="project" value="TreeGrafter"/>
</dbReference>
<evidence type="ECO:0000256" key="1">
    <source>
        <dbReference type="SAM" id="Phobius"/>
    </source>
</evidence>
<dbReference type="InterPro" id="IPR052549">
    <property type="entry name" value="SpmB"/>
</dbReference>
<dbReference type="EMBL" id="DVLF01000033">
    <property type="protein sequence ID" value="HIT49569.1"/>
    <property type="molecule type" value="Genomic_DNA"/>
</dbReference>
<organism evidence="2 3">
    <name type="scientific">Candidatus Pelethenecus faecipullorum</name>
    <dbReference type="NCBI Taxonomy" id="2840900"/>
    <lineage>
        <taxon>Bacteria</taxon>
        <taxon>Bacillati</taxon>
        <taxon>Mycoplasmatota</taxon>
        <taxon>Mollicutes</taxon>
        <taxon>Candidatus Pelethenecus</taxon>
    </lineage>
</organism>
<feature type="transmembrane region" description="Helical" evidence="1">
    <location>
        <begin position="143"/>
        <end position="164"/>
    </location>
</feature>
<evidence type="ECO:0000313" key="3">
    <source>
        <dbReference type="Proteomes" id="UP000886758"/>
    </source>
</evidence>
<name>A0A9D1GPQ8_9MOLU</name>
<reference evidence="2" key="1">
    <citation type="submission" date="2020-10" db="EMBL/GenBank/DDBJ databases">
        <authorList>
            <person name="Gilroy R."/>
        </authorList>
    </citation>
    <scope>NUCLEOTIDE SEQUENCE</scope>
    <source>
        <strain evidence="2">ChiW17-6978</strain>
    </source>
</reference>
<feature type="transmembrane region" description="Helical" evidence="1">
    <location>
        <begin position="43"/>
        <end position="65"/>
    </location>
</feature>
<gene>
    <name evidence="2" type="ORF">IAD46_00940</name>
</gene>
<dbReference type="AlphaFoldDB" id="A0A9D1GPQ8"/>
<dbReference type="PANTHER" id="PTHR35793">
    <property type="entry name" value="INNER MEMBRANE PROTEIN YJIG"/>
    <property type="match status" value="1"/>
</dbReference>
<evidence type="ECO:0000313" key="2">
    <source>
        <dbReference type="EMBL" id="HIT49569.1"/>
    </source>
</evidence>
<reference evidence="2" key="2">
    <citation type="journal article" date="2021" name="PeerJ">
        <title>Extensive microbial diversity within the chicken gut microbiome revealed by metagenomics and culture.</title>
        <authorList>
            <person name="Gilroy R."/>
            <person name="Ravi A."/>
            <person name="Getino M."/>
            <person name="Pursley I."/>
            <person name="Horton D.L."/>
            <person name="Alikhan N.F."/>
            <person name="Baker D."/>
            <person name="Gharbi K."/>
            <person name="Hall N."/>
            <person name="Watson M."/>
            <person name="Adriaenssens E.M."/>
            <person name="Foster-Nyarko E."/>
            <person name="Jarju S."/>
            <person name="Secka A."/>
            <person name="Antonio M."/>
            <person name="Oren A."/>
            <person name="Chaudhuri R.R."/>
            <person name="La Ragione R."/>
            <person name="Hildebrand F."/>
            <person name="Pallen M.J."/>
        </authorList>
    </citation>
    <scope>NUCLEOTIDE SEQUENCE</scope>
    <source>
        <strain evidence="2">ChiW17-6978</strain>
    </source>
</reference>
<accession>A0A9D1GPQ8</accession>
<sequence>MASISYYFIVGFVLLILIYAFCKKTNVYDAFISGCFDSMKVGISILPYLLCMYVAVSVFKASGILNDLIKVRQIPSELFIQGFFRPASSHASLSMMLSIFSTYGPDSAVGMVSSILQGGSDTTIYVMGLYFGSIGIKKTRHAYAVGLLCDLVCFLCCIGLLLLFF</sequence>
<dbReference type="PANTHER" id="PTHR35793:SF2">
    <property type="entry name" value="INNER MEMBRANE PROTEIN YJIG"/>
    <property type="match status" value="1"/>
</dbReference>
<keyword evidence="1" id="KW-0812">Transmembrane</keyword>
<feature type="transmembrane region" description="Helical" evidence="1">
    <location>
        <begin position="6"/>
        <end position="22"/>
    </location>
</feature>
<protein>
    <submittedName>
        <fullName evidence="2">Spore maturation protein</fullName>
    </submittedName>
</protein>
<comment type="caution">
    <text evidence="2">The sequence shown here is derived from an EMBL/GenBank/DDBJ whole genome shotgun (WGS) entry which is preliminary data.</text>
</comment>
<keyword evidence="1" id="KW-0472">Membrane</keyword>
<proteinExistence type="predicted"/>